<evidence type="ECO:0000313" key="2">
    <source>
        <dbReference type="Proteomes" id="UP001165960"/>
    </source>
</evidence>
<dbReference type="EMBL" id="QTSX02003145">
    <property type="protein sequence ID" value="KAJ9071624.1"/>
    <property type="molecule type" value="Genomic_DNA"/>
</dbReference>
<organism evidence="1 2">
    <name type="scientific">Entomophthora muscae</name>
    <dbReference type="NCBI Taxonomy" id="34485"/>
    <lineage>
        <taxon>Eukaryota</taxon>
        <taxon>Fungi</taxon>
        <taxon>Fungi incertae sedis</taxon>
        <taxon>Zoopagomycota</taxon>
        <taxon>Entomophthoromycotina</taxon>
        <taxon>Entomophthoromycetes</taxon>
        <taxon>Entomophthorales</taxon>
        <taxon>Entomophthoraceae</taxon>
        <taxon>Entomophthora</taxon>
    </lineage>
</organism>
<accession>A0ACC2TAN0</accession>
<dbReference type="Proteomes" id="UP001165960">
    <property type="component" value="Unassembled WGS sequence"/>
</dbReference>
<sequence length="105" mass="12183">MSKKEGASFVYKGQSFNFNGKNKAICQHHYKCDPLGCPPRLTTYGFTRFKEVAVGHNCNDIVVAFDRTEEYKVLQLYSRRWGNFHQGKGGPDRRTFLKEESEKEQ</sequence>
<comment type="caution">
    <text evidence="1">The sequence shown here is derived from an EMBL/GenBank/DDBJ whole genome shotgun (WGS) entry which is preliminary data.</text>
</comment>
<gene>
    <name evidence="1" type="ORF">DSO57_1035159</name>
</gene>
<keyword evidence="2" id="KW-1185">Reference proteome</keyword>
<evidence type="ECO:0000313" key="1">
    <source>
        <dbReference type="EMBL" id="KAJ9071624.1"/>
    </source>
</evidence>
<protein>
    <submittedName>
        <fullName evidence="1">Uncharacterized protein</fullName>
    </submittedName>
</protein>
<name>A0ACC2TAN0_9FUNG</name>
<proteinExistence type="predicted"/>
<reference evidence="1" key="1">
    <citation type="submission" date="2022-04" db="EMBL/GenBank/DDBJ databases">
        <title>Genome of the entomopathogenic fungus Entomophthora muscae.</title>
        <authorList>
            <person name="Elya C."/>
            <person name="Lovett B.R."/>
            <person name="Lee E."/>
            <person name="Macias A.M."/>
            <person name="Hajek A.E."/>
            <person name="De Bivort B.L."/>
            <person name="Kasson M.T."/>
            <person name="De Fine Licht H.H."/>
            <person name="Stajich J.E."/>
        </authorList>
    </citation>
    <scope>NUCLEOTIDE SEQUENCE</scope>
    <source>
        <strain evidence="1">Berkeley</strain>
    </source>
</reference>